<sequence length="319" mass="33968">MKALVTGGAGFLGSRVITALLEAHDAGHLAVEVDEVVSLDLAECPLDDPRVRSVVGDVGDPKALAQLVDAETSVIYHLAAVLSGGSEDDVDLALEVNVDATRNLLEAARAVGTAPRFVFTSSIAVFGGEMPDVVPETQGVQPESTYGATKGIGELLVNEYSRRGFVDARICRLPTISVRPGRPNTAVSSFASGIIREPLQGEEAVCPVPRDTRLWLSSPDTVVANLVHAARLNPEHLPAWRVLNLPGVTVTVAEMLDALEAVGGAEALARVSHEHDERISRIVSSWPGAFDVDRVLALGFRPDASFEDAVRQYHAEFVD</sequence>
<evidence type="ECO:0000256" key="1">
    <source>
        <dbReference type="ARBA" id="ARBA00022857"/>
    </source>
</evidence>
<evidence type="ECO:0000259" key="3">
    <source>
        <dbReference type="Pfam" id="PF01370"/>
    </source>
</evidence>
<dbReference type="Proteomes" id="UP001500236">
    <property type="component" value="Unassembled WGS sequence"/>
</dbReference>
<dbReference type="EMBL" id="BAAAVT010000014">
    <property type="protein sequence ID" value="GAA3069497.1"/>
    <property type="molecule type" value="Genomic_DNA"/>
</dbReference>
<keyword evidence="2" id="KW-0119">Carbohydrate metabolism</keyword>
<dbReference type="SUPFAM" id="SSF51735">
    <property type="entry name" value="NAD(P)-binding Rossmann-fold domains"/>
    <property type="match status" value="1"/>
</dbReference>
<organism evidence="4 5">
    <name type="scientific">Nesterenkonia aethiopica</name>
    <dbReference type="NCBI Taxonomy" id="269144"/>
    <lineage>
        <taxon>Bacteria</taxon>
        <taxon>Bacillati</taxon>
        <taxon>Actinomycetota</taxon>
        <taxon>Actinomycetes</taxon>
        <taxon>Micrococcales</taxon>
        <taxon>Micrococcaceae</taxon>
        <taxon>Nesterenkonia</taxon>
    </lineage>
</organism>
<dbReference type="Gene3D" id="3.90.25.10">
    <property type="entry name" value="UDP-galactose 4-epimerase, domain 1"/>
    <property type="match status" value="1"/>
</dbReference>
<dbReference type="RefSeq" id="WP_344681442.1">
    <property type="nucleotide sequence ID" value="NZ_BAAAVT010000014.1"/>
</dbReference>
<gene>
    <name evidence="4" type="ORF">GCM10010529_22410</name>
</gene>
<dbReference type="CDD" id="cd05238">
    <property type="entry name" value="Gne_like_SDR_e"/>
    <property type="match status" value="1"/>
</dbReference>
<accession>A0ABP6M2Y6</accession>
<keyword evidence="1" id="KW-0521">NADP</keyword>
<dbReference type="InterPro" id="IPR036291">
    <property type="entry name" value="NAD(P)-bd_dom_sf"/>
</dbReference>
<evidence type="ECO:0000313" key="4">
    <source>
        <dbReference type="EMBL" id="GAA3069497.1"/>
    </source>
</evidence>
<comment type="caution">
    <text evidence="4">The sequence shown here is derived from an EMBL/GenBank/DDBJ whole genome shotgun (WGS) entry which is preliminary data.</text>
</comment>
<evidence type="ECO:0000313" key="5">
    <source>
        <dbReference type="Proteomes" id="UP001500236"/>
    </source>
</evidence>
<protein>
    <submittedName>
        <fullName evidence="4">SDR family oxidoreductase</fullName>
    </submittedName>
</protein>
<reference evidence="5" key="1">
    <citation type="journal article" date="2019" name="Int. J. Syst. Evol. Microbiol.">
        <title>The Global Catalogue of Microorganisms (GCM) 10K type strain sequencing project: providing services to taxonomists for standard genome sequencing and annotation.</title>
        <authorList>
            <consortium name="The Broad Institute Genomics Platform"/>
            <consortium name="The Broad Institute Genome Sequencing Center for Infectious Disease"/>
            <person name="Wu L."/>
            <person name="Ma J."/>
        </authorList>
    </citation>
    <scope>NUCLEOTIDE SEQUENCE [LARGE SCALE GENOMIC DNA]</scope>
    <source>
        <strain evidence="5">JCM 14309</strain>
    </source>
</reference>
<dbReference type="NCBIfam" id="NF043036">
    <property type="entry name" value="ErythonDh"/>
    <property type="match status" value="1"/>
</dbReference>
<keyword evidence="5" id="KW-1185">Reference proteome</keyword>
<dbReference type="InterPro" id="IPR001509">
    <property type="entry name" value="Epimerase_deHydtase"/>
</dbReference>
<dbReference type="PANTHER" id="PTHR43103">
    <property type="entry name" value="NUCLEOSIDE-DIPHOSPHATE-SUGAR EPIMERASE"/>
    <property type="match status" value="1"/>
</dbReference>
<feature type="domain" description="NAD-dependent epimerase/dehydratase" evidence="3">
    <location>
        <begin position="3"/>
        <end position="231"/>
    </location>
</feature>
<proteinExistence type="predicted"/>
<name>A0ABP6M2Y6_9MICC</name>
<dbReference type="Gene3D" id="3.40.50.720">
    <property type="entry name" value="NAD(P)-binding Rossmann-like Domain"/>
    <property type="match status" value="1"/>
</dbReference>
<dbReference type="InterPro" id="IPR050005">
    <property type="entry name" value="DenD"/>
</dbReference>
<dbReference type="PANTHER" id="PTHR43103:SF3">
    <property type="entry name" value="ADP-L-GLYCERO-D-MANNO-HEPTOSE-6-EPIMERASE"/>
    <property type="match status" value="1"/>
</dbReference>
<evidence type="ECO:0000256" key="2">
    <source>
        <dbReference type="ARBA" id="ARBA00023277"/>
    </source>
</evidence>
<dbReference type="Pfam" id="PF01370">
    <property type="entry name" value="Epimerase"/>
    <property type="match status" value="1"/>
</dbReference>